<keyword evidence="4" id="KW-0812">Transmembrane</keyword>
<feature type="transmembrane region" description="Helical" evidence="4">
    <location>
        <begin position="715"/>
        <end position="733"/>
    </location>
</feature>
<evidence type="ECO:0000313" key="8">
    <source>
        <dbReference type="Proteomes" id="UP000001595"/>
    </source>
</evidence>
<evidence type="ECO:0000256" key="4">
    <source>
        <dbReference type="SAM" id="Phobius"/>
    </source>
</evidence>
<sequence length="751" mass="86040">MPVWWLLFWLLLLGFISHHPTYVINSLPDGFHPGTDFCGIPWIVIIIVFLGISTLAIFLWKTSLCVSFLKTVLKSQNVHDGSKDVQRKAWRSNSRSREGIKFGLEDLFTSWRHMEAKVRAEVRKVTRKVNSHYKINGQRKTAEEEKQNMKECEQAENERQLSEAEENGKLDMKEIHTQLKPFQCTQELQRRAEDYYRCKIAPSARRPLANSGSLFVFLAFGHSLPGQDMDVFFSPHLCAQGLQRWMAERKAAYKWHRCEMRQKQRVPERHMSQEPVQGRPGLENPFWRDSGPHWVPMRNSSGVPAENTEKTKVRMAAVEHHHSSGLPYWPYLMAETLRKRMGHKPTPPPQCDLRGQPHPSVKGCLRLLTLSRLQCLLGPQPHSTTDDFLRRETPQDECALGPEPLPRADDFPRLKTPPEGLFIPISPFPVDDSLSLKTPPECLLVPLPPSPVDDFLRPQTPPVQCHLRPVPFHQADDIRRLKKPPDCFFTPLPPSPVDDSLSLKTPPECLVVPLPPSAVDDFLTPKTPQLQCHLRPVPFHRADDIRRLKKPPDCFFTPLPPSPVDDFLTPPAPPIKRRHLGPVAFPQADDFRRPKEPPDCFFLPLPPSPVDDFLTSQEPPIKRCRLGPVAFPRADDIRRLKKPPDCFSAPLPPSPVDDSLSLKKPPKCLVVPLPPSAVDDFLTPKTPQLQCHLRPVPFHRADIRRLKKPPDCFDRFLFCFLLCLFFVLFLLCWRKASVMLLILFIHHFCNT</sequence>
<feature type="domain" description="Nuclear pore complex interacting protein N-terminal" evidence="6">
    <location>
        <begin position="23"/>
        <end position="257"/>
    </location>
</feature>
<dbReference type="InterPro" id="IPR054697">
    <property type="entry name" value="NPIP_N"/>
</dbReference>
<organism evidence="7 8">
    <name type="scientific">Pongo abelii</name>
    <name type="common">Sumatran orangutan</name>
    <name type="synonym">Pongo pygmaeus abelii</name>
    <dbReference type="NCBI Taxonomy" id="9601"/>
    <lineage>
        <taxon>Eukaryota</taxon>
        <taxon>Metazoa</taxon>
        <taxon>Chordata</taxon>
        <taxon>Craniata</taxon>
        <taxon>Vertebrata</taxon>
        <taxon>Euteleostomi</taxon>
        <taxon>Mammalia</taxon>
        <taxon>Eutheria</taxon>
        <taxon>Euarchontoglires</taxon>
        <taxon>Primates</taxon>
        <taxon>Haplorrhini</taxon>
        <taxon>Catarrhini</taxon>
        <taxon>Hominidae</taxon>
        <taxon>Pongo</taxon>
    </lineage>
</organism>
<dbReference type="Ensembl" id="ENSPPYT00000058075.1">
    <property type="protein sequence ID" value="ENSPPYP00000035178.1"/>
    <property type="gene ID" value="ENSPPYG00000032500.1"/>
</dbReference>
<feature type="chain" id="PRO_5035181070" description="Nuclear pore complex interacting protein N-terminal domain-containing protein" evidence="5">
    <location>
        <begin position="19"/>
        <end position="751"/>
    </location>
</feature>
<evidence type="ECO:0000256" key="5">
    <source>
        <dbReference type="SAM" id="SignalP"/>
    </source>
</evidence>
<comment type="similarity">
    <text evidence="1">Belongs to the NPIP family.</text>
</comment>
<evidence type="ECO:0000256" key="1">
    <source>
        <dbReference type="ARBA" id="ARBA00008971"/>
    </source>
</evidence>
<proteinExistence type="inferred from homology"/>
<reference evidence="7" key="2">
    <citation type="submission" date="2025-09" db="UniProtKB">
        <authorList>
            <consortium name="Ensembl"/>
        </authorList>
    </citation>
    <scope>IDENTIFICATION</scope>
</reference>
<dbReference type="Pfam" id="PF06409">
    <property type="entry name" value="NPIP"/>
    <property type="match status" value="1"/>
</dbReference>
<feature type="region of interest" description="Disordered" evidence="3">
    <location>
        <begin position="266"/>
        <end position="285"/>
    </location>
</feature>
<evidence type="ECO:0000259" key="6">
    <source>
        <dbReference type="Pfam" id="PF06409"/>
    </source>
</evidence>
<protein>
    <recommendedName>
        <fullName evidence="6">Nuclear pore complex interacting protein N-terminal domain-containing protein</fullName>
    </recommendedName>
</protein>
<dbReference type="PANTHER" id="PTHR15438:SF11">
    <property type="match status" value="1"/>
</dbReference>
<dbReference type="GeneTree" id="ENSGT00540000072033"/>
<dbReference type="AlphaFoldDB" id="A0A8I5THS1"/>
<keyword evidence="4" id="KW-1133">Transmembrane helix</keyword>
<accession>A0A8I5THS1</accession>
<feature type="coiled-coil region" evidence="2">
    <location>
        <begin position="135"/>
        <end position="167"/>
    </location>
</feature>
<evidence type="ECO:0000313" key="7">
    <source>
        <dbReference type="Ensembl" id="ENSPPYP00000035178.1"/>
    </source>
</evidence>
<feature type="transmembrane region" description="Helical" evidence="4">
    <location>
        <begin position="39"/>
        <end position="60"/>
    </location>
</feature>
<evidence type="ECO:0000256" key="3">
    <source>
        <dbReference type="SAM" id="MobiDB-lite"/>
    </source>
</evidence>
<dbReference type="PANTHER" id="PTHR15438">
    <property type="entry name" value="NUCLEAR PORE COMPLEX INTERACTING PROTEIN"/>
    <property type="match status" value="1"/>
</dbReference>
<name>A0A8I5THS1_PONAB</name>
<keyword evidence="4" id="KW-0472">Membrane</keyword>
<feature type="signal peptide" evidence="5">
    <location>
        <begin position="1"/>
        <end position="18"/>
    </location>
</feature>
<keyword evidence="2" id="KW-0175">Coiled coil</keyword>
<evidence type="ECO:0000256" key="2">
    <source>
        <dbReference type="SAM" id="Coils"/>
    </source>
</evidence>
<keyword evidence="5" id="KW-0732">Signal</keyword>
<dbReference type="Proteomes" id="UP000001595">
    <property type="component" value="Unplaced"/>
</dbReference>
<dbReference type="InterPro" id="IPR009443">
    <property type="entry name" value="NPIP"/>
</dbReference>
<keyword evidence="8" id="KW-1185">Reference proteome</keyword>
<reference evidence="7" key="1">
    <citation type="submission" date="2025-08" db="UniProtKB">
        <authorList>
            <consortium name="Ensembl"/>
        </authorList>
    </citation>
    <scope>IDENTIFICATION</scope>
</reference>